<accession>A0ABM8DLV1</accession>
<sequence length="62" mass="7002">MKRITLSALKNSLIQKEEANMEKINKKLITMMMIALLIIGCGHQDKKDEPQNNGSTTTQNSR</sequence>
<dbReference type="EMBL" id="AP027074">
    <property type="protein sequence ID" value="BDU63529.1"/>
    <property type="molecule type" value="Genomic_DNA"/>
</dbReference>
<organism evidence="1 2">
    <name type="scientific">Candidatus Borrelia fainii</name>
    <dbReference type="NCBI Taxonomy" id="2518322"/>
    <lineage>
        <taxon>Bacteria</taxon>
        <taxon>Pseudomonadati</taxon>
        <taxon>Spirochaetota</taxon>
        <taxon>Spirochaetia</taxon>
        <taxon>Spirochaetales</taxon>
        <taxon>Borreliaceae</taxon>
        <taxon>Borrelia</taxon>
    </lineage>
</organism>
<reference evidence="1 2" key="1">
    <citation type="submission" date="2022-11" db="EMBL/GenBank/DDBJ databases">
        <title>Genome sequence of clinical isolate of the human pathogenic Borrelia fainii.</title>
        <authorList>
            <person name="Itokawa K."/>
            <person name="Sato K."/>
            <person name="Qiu Y."/>
        </authorList>
    </citation>
    <scope>NUCLEOTIDE SEQUENCE [LARGE SCALE GENOMIC DNA]</scope>
    <source>
        <strain evidence="1 2">Qtaro</strain>
        <plasmid evidence="1 2">p32</plasmid>
    </source>
</reference>
<evidence type="ECO:0000313" key="2">
    <source>
        <dbReference type="Proteomes" id="UP001317516"/>
    </source>
</evidence>
<gene>
    <name evidence="1" type="ORF">BOFE_10690</name>
</gene>
<keyword evidence="1" id="KW-0614">Plasmid</keyword>
<dbReference type="RefSeq" id="WP_281862442.1">
    <property type="nucleotide sequence ID" value="NZ_AP027074.1"/>
</dbReference>
<geneLocation type="plasmid" evidence="1 2">
    <name>p32</name>
</geneLocation>
<evidence type="ECO:0000313" key="1">
    <source>
        <dbReference type="EMBL" id="BDU63529.1"/>
    </source>
</evidence>
<dbReference type="Proteomes" id="UP001317516">
    <property type="component" value="Plasmid p32"/>
</dbReference>
<protein>
    <recommendedName>
        <fullName evidence="3">Lipoprotein</fullName>
    </recommendedName>
</protein>
<keyword evidence="2" id="KW-1185">Reference proteome</keyword>
<evidence type="ECO:0008006" key="3">
    <source>
        <dbReference type="Google" id="ProtNLM"/>
    </source>
</evidence>
<proteinExistence type="predicted"/>
<name>A0ABM8DLV1_9SPIR</name>